<gene>
    <name evidence="1" type="ORF">BN961_04091</name>
</gene>
<keyword evidence="2" id="KW-1185">Reference proteome</keyword>
<dbReference type="Proteomes" id="UP000035762">
    <property type="component" value="Unassembled WGS sequence"/>
</dbReference>
<accession>A0A090MTK1</accession>
<proteinExistence type="predicted"/>
<dbReference type="STRING" id="1035.BN961_04091"/>
<sequence>MRPLIANSDQSFKRIIYVYPIDKNDQIIGRAKANAPLSRRRVGQNKITGRRQAGFRVGTGRAVTDLIFSIANREVTFFSATALMSFL</sequence>
<name>A0A090MTK1_AFIFE</name>
<dbReference type="AlphaFoldDB" id="A0A090MTK1"/>
<protein>
    <submittedName>
        <fullName evidence="1">Uncharacterized protein</fullName>
    </submittedName>
</protein>
<dbReference type="EMBL" id="CCAZ020000004">
    <property type="protein sequence ID" value="CEG10651.1"/>
    <property type="molecule type" value="Genomic_DNA"/>
</dbReference>
<evidence type="ECO:0000313" key="1">
    <source>
        <dbReference type="EMBL" id="CEG10651.1"/>
    </source>
</evidence>
<reference evidence="1 2" key="1">
    <citation type="journal article" date="2014" name="Genome Announc.">
        <title>Genome Sequence of Afipia felis Strain 76713, Isolated in Hospital Water Using an Amoeba Co-Culture Procedure.</title>
        <authorList>
            <person name="Benamar S."/>
            <person name="La Scola B."/>
            <person name="Croce O."/>
        </authorList>
    </citation>
    <scope>NUCLEOTIDE SEQUENCE [LARGE SCALE GENOMIC DNA]</scope>
    <source>
        <strain evidence="1 2">76713</strain>
    </source>
</reference>
<evidence type="ECO:0000313" key="2">
    <source>
        <dbReference type="Proteomes" id="UP000035762"/>
    </source>
</evidence>
<comment type="caution">
    <text evidence="1">The sequence shown here is derived from an EMBL/GenBank/DDBJ whole genome shotgun (WGS) entry which is preliminary data.</text>
</comment>
<organism evidence="1 2">
    <name type="scientific">Afipia felis</name>
    <name type="common">Cat scratch disease bacillus</name>
    <dbReference type="NCBI Taxonomy" id="1035"/>
    <lineage>
        <taxon>Bacteria</taxon>
        <taxon>Pseudomonadati</taxon>
        <taxon>Pseudomonadota</taxon>
        <taxon>Alphaproteobacteria</taxon>
        <taxon>Hyphomicrobiales</taxon>
        <taxon>Nitrobacteraceae</taxon>
        <taxon>Afipia</taxon>
    </lineage>
</organism>